<dbReference type="InterPro" id="IPR052835">
    <property type="entry name" value="Nepro"/>
</dbReference>
<protein>
    <recommendedName>
        <fullName evidence="1">Nucleolus and neural progenitor protein-like N-terminal domain-containing protein</fullName>
    </recommendedName>
</protein>
<accession>A0A813M432</accession>
<dbReference type="Proteomes" id="UP000663879">
    <property type="component" value="Unassembled WGS sequence"/>
</dbReference>
<organism evidence="2 3">
    <name type="scientific">Brachionus calyciflorus</name>
    <dbReference type="NCBI Taxonomy" id="104777"/>
    <lineage>
        <taxon>Eukaryota</taxon>
        <taxon>Metazoa</taxon>
        <taxon>Spiralia</taxon>
        <taxon>Gnathifera</taxon>
        <taxon>Rotifera</taxon>
        <taxon>Eurotatoria</taxon>
        <taxon>Monogononta</taxon>
        <taxon>Pseudotrocha</taxon>
        <taxon>Ploima</taxon>
        <taxon>Brachionidae</taxon>
        <taxon>Brachionus</taxon>
    </lineage>
</organism>
<reference evidence="2" key="1">
    <citation type="submission" date="2021-02" db="EMBL/GenBank/DDBJ databases">
        <authorList>
            <person name="Nowell W R."/>
        </authorList>
    </citation>
    <scope>NUCLEOTIDE SEQUENCE</scope>
    <source>
        <strain evidence="2">Ploen Becks lab</strain>
    </source>
</reference>
<evidence type="ECO:0000259" key="1">
    <source>
        <dbReference type="Pfam" id="PF14780"/>
    </source>
</evidence>
<sequence>MSSCLWNLKRVDSPPFVTFEYSSKEYQMQFGNTTFDILFKNHLEKLHNLFEMSRNLFHDEKQILEKLIYKNWNSLRKEKSLQYMKKLKKLLNNFVCLKLDCFIETINFTNRINNNSKSLIKVILPSREVYEYLLVRLLGAFRLMESAIDLIRNKINYYLIKQIKNGVFLSNNILFLSNSARLYCLIKKYQEQIRFVYNTLREYINLFKSTSVKWSEEFLVDELPLNLLIENVSHQEIESDKKLELVNHEMENYNVKINDSLIKNDVIEQDLGEVLDRDTLEQSNKKSQKNKLKKDKDLNQNERKLFMKKLKIFMEFSNDENDKFRLKLKKFIKKKLQNSHLEYKNFLQDYILNDKKMFKQDLKALFDDLLIKKAKKKIAMRKLVIKIVKNLIK</sequence>
<dbReference type="PANTHER" id="PTHR34761">
    <property type="entry name" value="NUCLEOLUS AND NEURAL PROGENITOR PROTEIN"/>
    <property type="match status" value="1"/>
</dbReference>
<dbReference type="GO" id="GO:0005634">
    <property type="term" value="C:nucleus"/>
    <property type="evidence" value="ECO:0007669"/>
    <property type="project" value="TreeGrafter"/>
</dbReference>
<proteinExistence type="predicted"/>
<dbReference type="PANTHER" id="PTHR34761:SF1">
    <property type="entry name" value="NUCLEOLUS AND NEURAL PROGENITOR PROTEIN"/>
    <property type="match status" value="1"/>
</dbReference>
<dbReference type="GO" id="GO:0045747">
    <property type="term" value="P:positive regulation of Notch signaling pathway"/>
    <property type="evidence" value="ECO:0007669"/>
    <property type="project" value="TreeGrafter"/>
</dbReference>
<keyword evidence="3" id="KW-1185">Reference proteome</keyword>
<dbReference type="OrthoDB" id="9899341at2759"/>
<dbReference type="EMBL" id="CAJNOC010000054">
    <property type="protein sequence ID" value="CAF0710235.1"/>
    <property type="molecule type" value="Genomic_DNA"/>
</dbReference>
<gene>
    <name evidence="2" type="ORF">OXX778_LOCUS948</name>
</gene>
<evidence type="ECO:0000313" key="3">
    <source>
        <dbReference type="Proteomes" id="UP000663879"/>
    </source>
</evidence>
<evidence type="ECO:0000313" key="2">
    <source>
        <dbReference type="EMBL" id="CAF0710235.1"/>
    </source>
</evidence>
<dbReference type="Pfam" id="PF14780">
    <property type="entry name" value="NEPRO_N"/>
    <property type="match status" value="1"/>
</dbReference>
<feature type="domain" description="Nucleolus and neural progenitor protein-like N-terminal" evidence="1">
    <location>
        <begin position="6"/>
        <end position="200"/>
    </location>
</feature>
<dbReference type="InterPro" id="IPR027951">
    <property type="entry name" value="Nepro_N"/>
</dbReference>
<name>A0A813M432_9BILA</name>
<comment type="caution">
    <text evidence="2">The sequence shown here is derived from an EMBL/GenBank/DDBJ whole genome shotgun (WGS) entry which is preliminary data.</text>
</comment>
<dbReference type="AlphaFoldDB" id="A0A813M432"/>